<evidence type="ECO:0000259" key="2">
    <source>
        <dbReference type="PROSITE" id="PS50174"/>
    </source>
</evidence>
<reference evidence="4" key="1">
    <citation type="journal article" date="2012" name="Science">
        <title>The Paleozoic origin of enzymatic lignin decomposition reconstructed from 31 fungal genomes.</title>
        <authorList>
            <person name="Floudas D."/>
            <person name="Binder M."/>
            <person name="Riley R."/>
            <person name="Barry K."/>
            <person name="Blanchette R.A."/>
            <person name="Henrissat B."/>
            <person name="Martinez A.T."/>
            <person name="Otillar R."/>
            <person name="Spatafora J.W."/>
            <person name="Yadav J.S."/>
            <person name="Aerts A."/>
            <person name="Benoit I."/>
            <person name="Boyd A."/>
            <person name="Carlson A."/>
            <person name="Copeland A."/>
            <person name="Coutinho P.M."/>
            <person name="de Vries R.P."/>
            <person name="Ferreira P."/>
            <person name="Findley K."/>
            <person name="Foster B."/>
            <person name="Gaskell J."/>
            <person name="Glotzer D."/>
            <person name="Gorecki P."/>
            <person name="Heitman J."/>
            <person name="Hesse C."/>
            <person name="Hori C."/>
            <person name="Igarashi K."/>
            <person name="Jurgens J.A."/>
            <person name="Kallen N."/>
            <person name="Kersten P."/>
            <person name="Kohler A."/>
            <person name="Kuees U."/>
            <person name="Kumar T.K.A."/>
            <person name="Kuo A."/>
            <person name="LaButti K."/>
            <person name="Larrondo L.F."/>
            <person name="Lindquist E."/>
            <person name="Ling A."/>
            <person name="Lombard V."/>
            <person name="Lucas S."/>
            <person name="Lundell T."/>
            <person name="Martin R."/>
            <person name="McLaughlin D.J."/>
            <person name="Morgenstern I."/>
            <person name="Morin E."/>
            <person name="Murat C."/>
            <person name="Nagy L.G."/>
            <person name="Nolan M."/>
            <person name="Ohm R.A."/>
            <person name="Patyshakuliyeva A."/>
            <person name="Rokas A."/>
            <person name="Ruiz-Duenas F.J."/>
            <person name="Sabat G."/>
            <person name="Salamov A."/>
            <person name="Samejima M."/>
            <person name="Schmutz J."/>
            <person name="Slot J.C."/>
            <person name="St John F."/>
            <person name="Stenlid J."/>
            <person name="Sun H."/>
            <person name="Sun S."/>
            <person name="Syed K."/>
            <person name="Tsang A."/>
            <person name="Wiebenga A."/>
            <person name="Young D."/>
            <person name="Pisabarro A."/>
            <person name="Eastwood D.C."/>
            <person name="Martin F."/>
            <person name="Cullen D."/>
            <person name="Grigoriev I.V."/>
            <person name="Hibbett D.S."/>
        </authorList>
    </citation>
    <scope>NUCLEOTIDE SEQUENCE [LARGE SCALE GENOMIC DNA]</scope>
    <source>
        <strain evidence="4">TFB10046</strain>
    </source>
</reference>
<gene>
    <name evidence="3" type="ORF">AURDEDRAFT_139418</name>
</gene>
<feature type="compositionally biased region" description="Basic and acidic residues" evidence="1">
    <location>
        <begin position="156"/>
        <end position="165"/>
    </location>
</feature>
<dbReference type="PROSITE" id="PS50174">
    <property type="entry name" value="G_PATCH"/>
    <property type="match status" value="1"/>
</dbReference>
<evidence type="ECO:0000256" key="1">
    <source>
        <dbReference type="SAM" id="MobiDB-lite"/>
    </source>
</evidence>
<evidence type="ECO:0000313" key="3">
    <source>
        <dbReference type="EMBL" id="EJD39041.1"/>
    </source>
</evidence>
<feature type="region of interest" description="Disordered" evidence="1">
    <location>
        <begin position="142"/>
        <end position="165"/>
    </location>
</feature>
<keyword evidence="4" id="KW-1185">Reference proteome</keyword>
<accession>J0WX24</accession>
<evidence type="ECO:0000313" key="4">
    <source>
        <dbReference type="Proteomes" id="UP000006514"/>
    </source>
</evidence>
<dbReference type="InParanoid" id="J0WX24"/>
<feature type="domain" description="G-patch" evidence="2">
    <location>
        <begin position="99"/>
        <end position="145"/>
    </location>
</feature>
<dbReference type="KEGG" id="adl:AURDEDRAFT_139418"/>
<feature type="region of interest" description="Disordered" evidence="1">
    <location>
        <begin position="1"/>
        <end position="97"/>
    </location>
</feature>
<dbReference type="InterPro" id="IPR039146">
    <property type="entry name" value="GPANK1"/>
</dbReference>
<organism evidence="3 4">
    <name type="scientific">Auricularia subglabra (strain TFB-10046 / SS5)</name>
    <name type="common">White-rot fungus</name>
    <name type="synonym">Auricularia delicata (strain TFB10046)</name>
    <dbReference type="NCBI Taxonomy" id="717982"/>
    <lineage>
        <taxon>Eukaryota</taxon>
        <taxon>Fungi</taxon>
        <taxon>Dikarya</taxon>
        <taxon>Basidiomycota</taxon>
        <taxon>Agaricomycotina</taxon>
        <taxon>Agaricomycetes</taxon>
        <taxon>Auriculariales</taxon>
        <taxon>Auriculariaceae</taxon>
        <taxon>Auricularia</taxon>
    </lineage>
</organism>
<proteinExistence type="predicted"/>
<dbReference type="GO" id="GO:0003676">
    <property type="term" value="F:nucleic acid binding"/>
    <property type="evidence" value="ECO:0007669"/>
    <property type="project" value="InterPro"/>
</dbReference>
<dbReference type="PANTHER" id="PTHR20923:SF1">
    <property type="entry name" value="G PATCH DOMAIN AND ANKYRIN REPEAT-CONTAINING PROTEIN 1"/>
    <property type="match status" value="1"/>
</dbReference>
<dbReference type="InterPro" id="IPR000467">
    <property type="entry name" value="G_patch_dom"/>
</dbReference>
<name>J0WX24_AURST</name>
<feature type="compositionally biased region" description="Basic and acidic residues" evidence="1">
    <location>
        <begin position="21"/>
        <end position="31"/>
    </location>
</feature>
<dbReference type="Pfam" id="PF01585">
    <property type="entry name" value="G-patch"/>
    <property type="match status" value="1"/>
</dbReference>
<sequence length="165" mass="17402">MRSRSSTALGRADPRAAIASLRRDMLAKHTSDPSTTSSSSYKDRAALRRAHAPEPPPLPAPSSGQASRPLANASPFSQPKHYPPVTQRAISLPPKPLSESNIGHQLLLKHGWTPGTGLGLSEDARLEPLPTIVLPDCAGLGASSHRANSPAGVARSLHDSHGWKP</sequence>
<dbReference type="EMBL" id="JH687817">
    <property type="protein sequence ID" value="EJD39041.1"/>
    <property type="molecule type" value="Genomic_DNA"/>
</dbReference>
<dbReference type="PANTHER" id="PTHR20923">
    <property type="entry name" value="BAT4 PROTEIN-RELATED"/>
    <property type="match status" value="1"/>
</dbReference>
<dbReference type="Proteomes" id="UP000006514">
    <property type="component" value="Unassembled WGS sequence"/>
</dbReference>
<dbReference type="SMART" id="SM00443">
    <property type="entry name" value="G_patch"/>
    <property type="match status" value="1"/>
</dbReference>
<protein>
    <recommendedName>
        <fullName evidence="2">G-patch domain-containing protein</fullName>
    </recommendedName>
</protein>
<dbReference type="AlphaFoldDB" id="J0WX24"/>
<dbReference type="OrthoDB" id="21470at2759"/>